<dbReference type="EMBL" id="JAESVB010000006">
    <property type="protein sequence ID" value="MCB8876428.1"/>
    <property type="molecule type" value="Genomic_DNA"/>
</dbReference>
<sequence>MTGMTGGCLCGAVRYRLTEAPFNSGLCHCETCRRTSSAPSLPYIGVMRSAFAITQGAPVAYASSARIVRSFCGACGSPLTYDNLDKPETIDVMTVSLDKPEAFPPTEHVWVSEKLTWEVLADGLPAYATGEREGA</sequence>
<dbReference type="InterPro" id="IPR006913">
    <property type="entry name" value="CENP-V/GFA"/>
</dbReference>
<feature type="domain" description="CENP-V/GFA" evidence="5">
    <location>
        <begin position="4"/>
        <end position="107"/>
    </location>
</feature>
<comment type="caution">
    <text evidence="6">The sequence shown here is derived from an EMBL/GenBank/DDBJ whole genome shotgun (WGS) entry which is preliminary data.</text>
</comment>
<dbReference type="Proteomes" id="UP000708298">
    <property type="component" value="Unassembled WGS sequence"/>
</dbReference>
<evidence type="ECO:0000256" key="2">
    <source>
        <dbReference type="ARBA" id="ARBA00022723"/>
    </source>
</evidence>
<dbReference type="Gene3D" id="3.90.1590.10">
    <property type="entry name" value="glutathione-dependent formaldehyde- activating enzyme (gfa)"/>
    <property type="match status" value="1"/>
</dbReference>
<keyword evidence="3" id="KW-0862">Zinc</keyword>
<dbReference type="Pfam" id="PF04828">
    <property type="entry name" value="GFA"/>
    <property type="match status" value="1"/>
</dbReference>
<dbReference type="PANTHER" id="PTHR33337:SF40">
    <property type="entry name" value="CENP-V_GFA DOMAIN-CONTAINING PROTEIN-RELATED"/>
    <property type="match status" value="1"/>
</dbReference>
<gene>
    <name evidence="6" type="ORF">ASILVAE211_14635</name>
</gene>
<evidence type="ECO:0000256" key="4">
    <source>
        <dbReference type="ARBA" id="ARBA00023239"/>
    </source>
</evidence>
<comment type="similarity">
    <text evidence="1">Belongs to the Gfa family.</text>
</comment>
<reference evidence="6" key="1">
    <citation type="journal article" date="2021" name="Microorganisms">
        <title>Acidisoma silvae sp. nov. and Acidisomacellulosilytica sp. nov., Two Acidophilic Bacteria Isolated from Decaying Wood, Hydrolyzing Cellulose and Producing Poly-3-hydroxybutyrate.</title>
        <authorList>
            <person name="Mieszkin S."/>
            <person name="Pouder E."/>
            <person name="Uroz S."/>
            <person name="Simon-Colin C."/>
            <person name="Alain K."/>
        </authorList>
    </citation>
    <scope>NUCLEOTIDE SEQUENCE</scope>
    <source>
        <strain evidence="6">HW T2.11</strain>
    </source>
</reference>
<evidence type="ECO:0000313" key="7">
    <source>
        <dbReference type="Proteomes" id="UP000708298"/>
    </source>
</evidence>
<dbReference type="GO" id="GO:0016846">
    <property type="term" value="F:carbon-sulfur lyase activity"/>
    <property type="evidence" value="ECO:0007669"/>
    <property type="project" value="InterPro"/>
</dbReference>
<evidence type="ECO:0000256" key="3">
    <source>
        <dbReference type="ARBA" id="ARBA00022833"/>
    </source>
</evidence>
<accession>A0A963YUB6</accession>
<protein>
    <submittedName>
        <fullName evidence="6">GFA family protein</fullName>
    </submittedName>
</protein>
<dbReference type="PROSITE" id="PS51891">
    <property type="entry name" value="CENP_V_GFA"/>
    <property type="match status" value="1"/>
</dbReference>
<evidence type="ECO:0000256" key="1">
    <source>
        <dbReference type="ARBA" id="ARBA00005495"/>
    </source>
</evidence>
<dbReference type="SUPFAM" id="SSF51316">
    <property type="entry name" value="Mss4-like"/>
    <property type="match status" value="1"/>
</dbReference>
<keyword evidence="4" id="KW-0456">Lyase</keyword>
<dbReference type="GO" id="GO:0046872">
    <property type="term" value="F:metal ion binding"/>
    <property type="evidence" value="ECO:0007669"/>
    <property type="project" value="UniProtKB-KW"/>
</dbReference>
<dbReference type="InterPro" id="IPR011057">
    <property type="entry name" value="Mss4-like_sf"/>
</dbReference>
<name>A0A963YUB6_9PROT</name>
<keyword evidence="2" id="KW-0479">Metal-binding</keyword>
<proteinExistence type="inferred from homology"/>
<organism evidence="6 7">
    <name type="scientific">Acidisoma silvae</name>
    <dbReference type="NCBI Taxonomy" id="2802396"/>
    <lineage>
        <taxon>Bacteria</taxon>
        <taxon>Pseudomonadati</taxon>
        <taxon>Pseudomonadota</taxon>
        <taxon>Alphaproteobacteria</taxon>
        <taxon>Acetobacterales</taxon>
        <taxon>Acidocellaceae</taxon>
        <taxon>Acidisoma</taxon>
    </lineage>
</organism>
<keyword evidence="7" id="KW-1185">Reference proteome</keyword>
<evidence type="ECO:0000313" key="6">
    <source>
        <dbReference type="EMBL" id="MCB8876428.1"/>
    </source>
</evidence>
<dbReference type="PANTHER" id="PTHR33337">
    <property type="entry name" value="GFA DOMAIN-CONTAINING PROTEIN"/>
    <property type="match status" value="1"/>
</dbReference>
<dbReference type="AlphaFoldDB" id="A0A963YUB6"/>
<reference evidence="6" key="2">
    <citation type="submission" date="2021-01" db="EMBL/GenBank/DDBJ databases">
        <authorList>
            <person name="Mieszkin S."/>
            <person name="Pouder E."/>
            <person name="Alain K."/>
        </authorList>
    </citation>
    <scope>NUCLEOTIDE SEQUENCE</scope>
    <source>
        <strain evidence="6">HW T2.11</strain>
    </source>
</reference>
<evidence type="ECO:0000259" key="5">
    <source>
        <dbReference type="PROSITE" id="PS51891"/>
    </source>
</evidence>
<dbReference type="RefSeq" id="WP_227322084.1">
    <property type="nucleotide sequence ID" value="NZ_JAESVB010000006.1"/>
</dbReference>